<dbReference type="GO" id="GO:0008270">
    <property type="term" value="F:zinc ion binding"/>
    <property type="evidence" value="ECO:0007669"/>
    <property type="project" value="UniProtKB-KW"/>
</dbReference>
<dbReference type="SMART" id="SM00355">
    <property type="entry name" value="ZnF_C2H2"/>
    <property type="match status" value="9"/>
</dbReference>
<sequence>MEKPTTDKEDSAAQDDKMPDPIQCIQLRHPSRVLPRVPRSVLARLVMVRPDPSLPSLGRDKTASLVRKAGDSVKTAASSPRQKGNRVKAASSPPQRPITQRKASSKPIKKAGKQADKKSAAKESLRPTQRRNLADKSVPSEEGSWTVRLVRLEMNTLKKYKRKLEECVDKPQPHKARAVKKEVWYLEQDEDDIWDSGEDEDDVWNSNEDDDWDSGEDEEFQYRPKKPKKMQNSTARNRKNYSAAHKLKKPVGKSKSSTEIPRTQSGVKKYPCPDCGIVFFQKSNLIEHQVFHKEADLPGVKEKDLLNNSNASINRKVNKSKNSGEKGHFNEMKSASKHPQSTQEKKPHPCDECEKSFNAYEMLLQHKRVHASEKAFMHPEGKKGVSKHFQKPLEKKPHPCDECEKSFNAYEMLLQHKRVHASEKASKWIGEKKNVSKPKSDNKPKVEKKTPEKKPHPCSDCDLSFNSASVLFQHQKVHTREKPSMHIDGKKSKPKVETKPSEKKPYPCSDCDLSFNSSLVLLQHQKLHTTEKGSTLIDEKKSVGKPKVEVKGSVKKPYPCSECEMSFNTSSVLLLHQKVHASEKDTLRPDEKNTAHKLGNPITGKMSTCCESEKCSHDSSPPSEQPKIDTSLNASVCLEKNSLSTLESTATEKMSDENEKCLNPSSTLLHQQKLSTSAKTCMCNICGKTFSKSSRLIIHRRVHTGYFACNECGKSFSALSSLKVHQIKHKGSKSYSCNECGKTFKIPSYLELHQRIHTLEKWRDKRGSRSKKRSLKKSKFGKKALKGF</sequence>
<keyword evidence="14" id="KW-1185">Reference proteome</keyword>
<dbReference type="EMBL" id="JANPWB010000001">
    <property type="protein sequence ID" value="KAJ1212361.1"/>
    <property type="molecule type" value="Genomic_DNA"/>
</dbReference>
<evidence type="ECO:0000256" key="6">
    <source>
        <dbReference type="ARBA" id="ARBA00023015"/>
    </source>
</evidence>
<feature type="region of interest" description="Disordered" evidence="11">
    <location>
        <begin position="190"/>
        <end position="269"/>
    </location>
</feature>
<keyword evidence="4 10" id="KW-0863">Zinc-finger</keyword>
<feature type="region of interest" description="Disordered" evidence="11">
    <location>
        <begin position="1"/>
        <end position="146"/>
    </location>
</feature>
<dbReference type="PANTHER" id="PTHR23234:SF10">
    <property type="entry name" value="RIKEN CDNA 6720489N17 GENE-RELATED"/>
    <property type="match status" value="1"/>
</dbReference>
<feature type="domain" description="C2H2-type" evidence="12">
    <location>
        <begin position="707"/>
        <end position="734"/>
    </location>
</feature>
<dbReference type="FunFam" id="3.30.160.60:FF:000149">
    <property type="entry name" value="Zinc finger protein 569"/>
    <property type="match status" value="1"/>
</dbReference>
<proteinExistence type="predicted"/>
<dbReference type="FunFam" id="3.30.160.60:FF:000446">
    <property type="entry name" value="Zinc finger protein"/>
    <property type="match status" value="3"/>
</dbReference>
<feature type="compositionally biased region" description="Basic residues" evidence="11">
    <location>
        <begin position="103"/>
        <end position="112"/>
    </location>
</feature>
<keyword evidence="6" id="KW-0805">Transcription regulation</keyword>
<keyword evidence="9" id="KW-0539">Nucleus</keyword>
<feature type="domain" description="C2H2-type" evidence="12">
    <location>
        <begin position="270"/>
        <end position="297"/>
    </location>
</feature>
<dbReference type="FunFam" id="3.30.160.60:FF:000454">
    <property type="entry name" value="Zinc finger protein 624"/>
    <property type="match status" value="1"/>
</dbReference>
<evidence type="ECO:0000256" key="8">
    <source>
        <dbReference type="ARBA" id="ARBA00023163"/>
    </source>
</evidence>
<keyword evidence="2" id="KW-0479">Metal-binding</keyword>
<evidence type="ECO:0000256" key="10">
    <source>
        <dbReference type="PROSITE-ProRule" id="PRU00042"/>
    </source>
</evidence>
<dbReference type="Pfam" id="PF00096">
    <property type="entry name" value="zf-C2H2"/>
    <property type="match status" value="6"/>
</dbReference>
<evidence type="ECO:0000256" key="11">
    <source>
        <dbReference type="SAM" id="MobiDB-lite"/>
    </source>
</evidence>
<keyword evidence="3" id="KW-0677">Repeat</keyword>
<dbReference type="PANTHER" id="PTHR23234">
    <property type="entry name" value="ZNF44 PROTEIN"/>
    <property type="match status" value="1"/>
</dbReference>
<comment type="subcellular location">
    <subcellularLocation>
        <location evidence="1">Nucleus</location>
    </subcellularLocation>
</comment>
<protein>
    <recommendedName>
        <fullName evidence="12">C2H2-type domain-containing protein</fullName>
    </recommendedName>
</protein>
<feature type="domain" description="C2H2-type" evidence="12">
    <location>
        <begin position="348"/>
        <end position="375"/>
    </location>
</feature>
<dbReference type="InterPro" id="IPR036236">
    <property type="entry name" value="Znf_C2H2_sf"/>
</dbReference>
<feature type="region of interest" description="Disordered" evidence="11">
    <location>
        <begin position="477"/>
        <end position="503"/>
    </location>
</feature>
<feature type="domain" description="C2H2-type" evidence="12">
    <location>
        <begin position="456"/>
        <end position="483"/>
    </location>
</feature>
<evidence type="ECO:0000313" key="13">
    <source>
        <dbReference type="EMBL" id="KAJ1212361.1"/>
    </source>
</evidence>
<feature type="compositionally biased region" description="Acidic residues" evidence="11">
    <location>
        <begin position="190"/>
        <end position="219"/>
    </location>
</feature>
<dbReference type="SUPFAM" id="SSF57667">
    <property type="entry name" value="beta-beta-alpha zinc fingers"/>
    <property type="match status" value="6"/>
</dbReference>
<feature type="domain" description="C2H2-type" evidence="12">
    <location>
        <begin position="398"/>
        <end position="425"/>
    </location>
</feature>
<dbReference type="GO" id="GO:0005634">
    <property type="term" value="C:nucleus"/>
    <property type="evidence" value="ECO:0007669"/>
    <property type="project" value="UniProtKB-SubCell"/>
</dbReference>
<dbReference type="InterPro" id="IPR013087">
    <property type="entry name" value="Znf_C2H2_type"/>
</dbReference>
<dbReference type="PROSITE" id="PS50157">
    <property type="entry name" value="ZINC_FINGER_C2H2_2"/>
    <property type="match status" value="9"/>
</dbReference>
<feature type="domain" description="C2H2-type" evidence="12">
    <location>
        <begin position="735"/>
        <end position="762"/>
    </location>
</feature>
<organism evidence="13 14">
    <name type="scientific">Pleurodeles waltl</name>
    <name type="common">Iberian ribbed newt</name>
    <dbReference type="NCBI Taxonomy" id="8319"/>
    <lineage>
        <taxon>Eukaryota</taxon>
        <taxon>Metazoa</taxon>
        <taxon>Chordata</taxon>
        <taxon>Craniata</taxon>
        <taxon>Vertebrata</taxon>
        <taxon>Euteleostomi</taxon>
        <taxon>Amphibia</taxon>
        <taxon>Batrachia</taxon>
        <taxon>Caudata</taxon>
        <taxon>Salamandroidea</taxon>
        <taxon>Salamandridae</taxon>
        <taxon>Pleurodelinae</taxon>
        <taxon>Pleurodeles</taxon>
    </lineage>
</organism>
<feature type="compositionally biased region" description="Basic and acidic residues" evidence="11">
    <location>
        <begin position="322"/>
        <end position="331"/>
    </location>
</feature>
<evidence type="ECO:0000256" key="9">
    <source>
        <dbReference type="ARBA" id="ARBA00023242"/>
    </source>
</evidence>
<feature type="compositionally biased region" description="Basic and acidic residues" evidence="11">
    <location>
        <begin position="113"/>
        <end position="125"/>
    </location>
</feature>
<dbReference type="Proteomes" id="UP001066276">
    <property type="component" value="Chromosome 1_1"/>
</dbReference>
<dbReference type="InterPro" id="IPR050758">
    <property type="entry name" value="Znf_C2H2-type"/>
</dbReference>
<feature type="domain" description="C2H2-type" evidence="12">
    <location>
        <begin position="506"/>
        <end position="533"/>
    </location>
</feature>
<feature type="domain" description="C2H2-type" evidence="12">
    <location>
        <begin position="681"/>
        <end position="708"/>
    </location>
</feature>
<reference evidence="13" key="1">
    <citation type="journal article" date="2022" name="bioRxiv">
        <title>Sequencing and chromosome-scale assembly of the giantPleurodeles waltlgenome.</title>
        <authorList>
            <person name="Brown T."/>
            <person name="Elewa A."/>
            <person name="Iarovenko S."/>
            <person name="Subramanian E."/>
            <person name="Araus A.J."/>
            <person name="Petzold A."/>
            <person name="Susuki M."/>
            <person name="Suzuki K.-i.T."/>
            <person name="Hayashi T."/>
            <person name="Toyoda A."/>
            <person name="Oliveira C."/>
            <person name="Osipova E."/>
            <person name="Leigh N.D."/>
            <person name="Simon A."/>
            <person name="Yun M.H."/>
        </authorList>
    </citation>
    <scope>NUCLEOTIDE SEQUENCE</scope>
    <source>
        <strain evidence="13">20211129_DDA</strain>
        <tissue evidence="13">Liver</tissue>
    </source>
</reference>
<feature type="compositionally biased region" description="Polar residues" evidence="11">
    <location>
        <begin position="254"/>
        <end position="266"/>
    </location>
</feature>
<feature type="region of interest" description="Disordered" evidence="11">
    <location>
        <begin position="421"/>
        <end position="459"/>
    </location>
</feature>
<evidence type="ECO:0000256" key="5">
    <source>
        <dbReference type="ARBA" id="ARBA00022833"/>
    </source>
</evidence>
<gene>
    <name evidence="13" type="ORF">NDU88_000025</name>
</gene>
<name>A0AAV7WHA9_PLEWA</name>
<evidence type="ECO:0000259" key="12">
    <source>
        <dbReference type="PROSITE" id="PS50157"/>
    </source>
</evidence>
<evidence type="ECO:0000256" key="3">
    <source>
        <dbReference type="ARBA" id="ARBA00022737"/>
    </source>
</evidence>
<dbReference type="Pfam" id="PF13912">
    <property type="entry name" value="zf-C2H2_6"/>
    <property type="match status" value="2"/>
</dbReference>
<dbReference type="Gene3D" id="3.30.160.60">
    <property type="entry name" value="Classic Zinc Finger"/>
    <property type="match status" value="9"/>
</dbReference>
<evidence type="ECO:0000256" key="1">
    <source>
        <dbReference type="ARBA" id="ARBA00004123"/>
    </source>
</evidence>
<evidence type="ECO:0000313" key="14">
    <source>
        <dbReference type="Proteomes" id="UP001066276"/>
    </source>
</evidence>
<dbReference type="GO" id="GO:0003677">
    <property type="term" value="F:DNA binding"/>
    <property type="evidence" value="ECO:0007669"/>
    <property type="project" value="UniProtKB-KW"/>
</dbReference>
<dbReference type="FunFam" id="3.30.160.60:FF:000012">
    <property type="entry name" value="RB-associated KRAB zinc finger protein-like"/>
    <property type="match status" value="2"/>
</dbReference>
<comment type="caution">
    <text evidence="13">The sequence shown here is derived from an EMBL/GenBank/DDBJ whole genome shotgun (WGS) entry which is preliminary data.</text>
</comment>
<keyword evidence="5" id="KW-0862">Zinc</keyword>
<evidence type="ECO:0000256" key="2">
    <source>
        <dbReference type="ARBA" id="ARBA00022723"/>
    </source>
</evidence>
<feature type="region of interest" description="Disordered" evidence="11">
    <location>
        <begin position="763"/>
        <end position="788"/>
    </location>
</feature>
<feature type="compositionally biased region" description="Basic residues" evidence="11">
    <location>
        <begin position="768"/>
        <end position="788"/>
    </location>
</feature>
<feature type="region of interest" description="Disordered" evidence="11">
    <location>
        <begin position="308"/>
        <end position="350"/>
    </location>
</feature>
<accession>A0AAV7WHA9</accession>
<keyword evidence="7" id="KW-0238">DNA-binding</keyword>
<dbReference type="PROSITE" id="PS00028">
    <property type="entry name" value="ZINC_FINGER_C2H2_1"/>
    <property type="match status" value="9"/>
</dbReference>
<evidence type="ECO:0000256" key="7">
    <source>
        <dbReference type="ARBA" id="ARBA00023125"/>
    </source>
</evidence>
<feature type="compositionally biased region" description="Basic and acidic residues" evidence="11">
    <location>
        <begin position="1"/>
        <end position="19"/>
    </location>
</feature>
<evidence type="ECO:0000256" key="4">
    <source>
        <dbReference type="ARBA" id="ARBA00022771"/>
    </source>
</evidence>
<feature type="compositionally biased region" description="Basic and acidic residues" evidence="11">
    <location>
        <begin position="478"/>
        <end position="503"/>
    </location>
</feature>
<dbReference type="AlphaFoldDB" id="A0AAV7WHA9"/>
<keyword evidence="8" id="KW-0804">Transcription</keyword>
<feature type="domain" description="C2H2-type" evidence="12">
    <location>
        <begin position="558"/>
        <end position="585"/>
    </location>
</feature>